<evidence type="ECO:0000259" key="5">
    <source>
        <dbReference type="PROSITE" id="PS50089"/>
    </source>
</evidence>
<dbReference type="GO" id="GO:0034058">
    <property type="term" value="P:endosomal vesicle fusion"/>
    <property type="evidence" value="ECO:0007669"/>
    <property type="project" value="TreeGrafter"/>
</dbReference>
<dbReference type="InterPro" id="IPR056939">
    <property type="entry name" value="Znf_RING_Vps8"/>
</dbReference>
<feature type="domain" description="RING-type" evidence="5">
    <location>
        <begin position="404"/>
        <end position="456"/>
    </location>
</feature>
<dbReference type="CDD" id="cd16687">
    <property type="entry name" value="RING-H2_Vps8"/>
    <property type="match status" value="1"/>
</dbReference>
<evidence type="ECO:0000256" key="3">
    <source>
        <dbReference type="ARBA" id="ARBA00022833"/>
    </source>
</evidence>
<dbReference type="SMART" id="SM00184">
    <property type="entry name" value="RING"/>
    <property type="match status" value="1"/>
</dbReference>
<dbReference type="PANTHER" id="PTHR12616">
    <property type="entry name" value="VACUOLAR PROTEIN SORTING VPS41"/>
    <property type="match status" value="1"/>
</dbReference>
<dbReference type="GO" id="GO:0006623">
    <property type="term" value="P:protein targeting to vacuole"/>
    <property type="evidence" value="ECO:0007669"/>
    <property type="project" value="InterPro"/>
</dbReference>
<keyword evidence="1" id="KW-0479">Metal-binding</keyword>
<dbReference type="PANTHER" id="PTHR12616:SF8">
    <property type="entry name" value="VACUOLAR PROTEIN SORTING-ASSOCIATED PROTEIN 8 HOMOLOG"/>
    <property type="match status" value="1"/>
</dbReference>
<evidence type="ECO:0000256" key="4">
    <source>
        <dbReference type="PROSITE-ProRule" id="PRU00175"/>
    </source>
</evidence>
<dbReference type="SUPFAM" id="SSF57850">
    <property type="entry name" value="RING/U-box"/>
    <property type="match status" value="1"/>
</dbReference>
<name>A0A2D4HJD6_MICLE</name>
<organism evidence="6">
    <name type="scientific">Micrurus lemniscatus lemniscatus</name>
    <dbReference type="NCBI Taxonomy" id="129467"/>
    <lineage>
        <taxon>Eukaryota</taxon>
        <taxon>Metazoa</taxon>
        <taxon>Chordata</taxon>
        <taxon>Craniata</taxon>
        <taxon>Vertebrata</taxon>
        <taxon>Euteleostomi</taxon>
        <taxon>Lepidosauria</taxon>
        <taxon>Squamata</taxon>
        <taxon>Bifurcata</taxon>
        <taxon>Unidentata</taxon>
        <taxon>Episquamata</taxon>
        <taxon>Toxicofera</taxon>
        <taxon>Serpentes</taxon>
        <taxon>Colubroidea</taxon>
        <taxon>Elapidae</taxon>
        <taxon>Elapinae</taxon>
        <taxon>Micrurus</taxon>
    </lineage>
</organism>
<evidence type="ECO:0000256" key="2">
    <source>
        <dbReference type="ARBA" id="ARBA00022771"/>
    </source>
</evidence>
<proteinExistence type="predicted"/>
<sequence>MVENSDFTPSQVGCLFTFLAQQLAKPNNTLFVNRMLFDQVLEFLCSPDDDSRHSERQQVLLELLQAGGIVQFEENRLIQMAEKAEFYQICEFMYEREHRYDRIIDCYLHDPLRKEEVFSYIHNILSIPGYTTEEKQSVWQKTLKHIEDEHLLFQFLKSLLDPREGINQDLLQLSPSITEQFIDLLCRYDADQVLETLTFLESYRLEETIQVTQKHQLHEASSYLFEKKDDIPGAFLIMLEWLQSKLSTLTSGDKVSAQLPLLKDIEDTLAKTITLCQRNSHKFNQQEREALWFPLLEAMLSPQRSTLLPRYSEYLKNLTMQVLNNMTTFIALPLILQRILQDPVYGRGKLGEIQGLVLGMLDSFNYEQTLLETTTSLLNRDLHWSLRNLKASMTRGLNPKQDYCCICLQQYKRRQQTGDQIIVFSCGHLYHSLCLLSKECGTETTGQMKWTCFKCSASHKGEKVRLTSLETKKRTPVSFAQTSTECLLDSQQAQAFDQLCRLYRGTSRLALLTELSRDHGGEKHGFVQVSQGDSALNSVFQNETFQLHLNPPPLLED</sequence>
<dbReference type="InterPro" id="IPR001841">
    <property type="entry name" value="Znf_RING"/>
</dbReference>
<dbReference type="InterPro" id="IPR013083">
    <property type="entry name" value="Znf_RING/FYVE/PHD"/>
</dbReference>
<accession>A0A2D4HJD6</accession>
<dbReference type="Gene3D" id="3.30.40.10">
    <property type="entry name" value="Zinc/RING finger domain, C3HC4 (zinc finger)"/>
    <property type="match status" value="1"/>
</dbReference>
<dbReference type="Pfam" id="PF23412">
    <property type="entry name" value="zf_RING_Vps8"/>
    <property type="match status" value="1"/>
</dbReference>
<reference evidence="6" key="1">
    <citation type="submission" date="2017-07" db="EMBL/GenBank/DDBJ databases">
        <authorList>
            <person name="Mikheyev A."/>
            <person name="Grau M."/>
        </authorList>
    </citation>
    <scope>NUCLEOTIDE SEQUENCE</scope>
    <source>
        <tissue evidence="6">Venom_gland</tissue>
    </source>
</reference>
<dbReference type="GO" id="GO:0030897">
    <property type="term" value="C:HOPS complex"/>
    <property type="evidence" value="ECO:0007669"/>
    <property type="project" value="TreeGrafter"/>
</dbReference>
<keyword evidence="3" id="KW-0862">Zinc</keyword>
<reference evidence="6" key="2">
    <citation type="submission" date="2017-11" db="EMBL/GenBank/DDBJ databases">
        <title>Coralsnake Venomics: Analyses of Venom Gland Transcriptomes and Proteomes of Six Brazilian Taxa.</title>
        <authorList>
            <person name="Aird S.D."/>
            <person name="Jorge da Silva N."/>
            <person name="Qiu L."/>
            <person name="Villar-Briones A."/>
            <person name="Aparecida-Saddi V."/>
            <person name="Campos-Telles M.P."/>
            <person name="Grau M."/>
            <person name="Mikheyev A.S."/>
        </authorList>
    </citation>
    <scope>NUCLEOTIDE SEQUENCE</scope>
    <source>
        <tissue evidence="6">Venom_gland</tissue>
    </source>
</reference>
<evidence type="ECO:0000313" key="6">
    <source>
        <dbReference type="EMBL" id="LAA72078.1"/>
    </source>
</evidence>
<dbReference type="GO" id="GO:0005770">
    <property type="term" value="C:late endosome"/>
    <property type="evidence" value="ECO:0007669"/>
    <property type="project" value="TreeGrafter"/>
</dbReference>
<dbReference type="InterPro" id="IPR045111">
    <property type="entry name" value="Vps41/Vps8"/>
</dbReference>
<dbReference type="AlphaFoldDB" id="A0A2D4HJD6"/>
<dbReference type="GO" id="GO:0005769">
    <property type="term" value="C:early endosome"/>
    <property type="evidence" value="ECO:0007669"/>
    <property type="project" value="TreeGrafter"/>
</dbReference>
<keyword evidence="2 4" id="KW-0863">Zinc-finger</keyword>
<evidence type="ECO:0000256" key="1">
    <source>
        <dbReference type="ARBA" id="ARBA00022723"/>
    </source>
</evidence>
<dbReference type="PROSITE" id="PS50089">
    <property type="entry name" value="ZF_RING_2"/>
    <property type="match status" value="1"/>
</dbReference>
<dbReference type="GO" id="GO:0033263">
    <property type="term" value="C:CORVET complex"/>
    <property type="evidence" value="ECO:0007669"/>
    <property type="project" value="TreeGrafter"/>
</dbReference>
<dbReference type="EMBL" id="IACK01038070">
    <property type="protein sequence ID" value="LAA72078.1"/>
    <property type="molecule type" value="Transcribed_RNA"/>
</dbReference>
<protein>
    <recommendedName>
        <fullName evidence="5">RING-type domain-containing protein</fullName>
    </recommendedName>
</protein>
<dbReference type="GO" id="GO:0008270">
    <property type="term" value="F:zinc ion binding"/>
    <property type="evidence" value="ECO:0007669"/>
    <property type="project" value="UniProtKB-KW"/>
</dbReference>